<dbReference type="EMBL" id="QGNW01000094">
    <property type="protein sequence ID" value="RVW98290.1"/>
    <property type="molecule type" value="Genomic_DNA"/>
</dbReference>
<name>A0A438INJ7_VITVI</name>
<evidence type="ECO:0000313" key="3">
    <source>
        <dbReference type="Proteomes" id="UP000288805"/>
    </source>
</evidence>
<proteinExistence type="predicted"/>
<dbReference type="AlphaFoldDB" id="A0A438INJ7"/>
<accession>A0A438INJ7</accession>
<feature type="region of interest" description="Disordered" evidence="1">
    <location>
        <begin position="1"/>
        <end position="65"/>
    </location>
</feature>
<dbReference type="Proteomes" id="UP000288805">
    <property type="component" value="Unassembled WGS sequence"/>
</dbReference>
<organism evidence="2 3">
    <name type="scientific">Vitis vinifera</name>
    <name type="common">Grape</name>
    <dbReference type="NCBI Taxonomy" id="29760"/>
    <lineage>
        <taxon>Eukaryota</taxon>
        <taxon>Viridiplantae</taxon>
        <taxon>Streptophyta</taxon>
        <taxon>Embryophyta</taxon>
        <taxon>Tracheophyta</taxon>
        <taxon>Spermatophyta</taxon>
        <taxon>Magnoliopsida</taxon>
        <taxon>eudicotyledons</taxon>
        <taxon>Gunneridae</taxon>
        <taxon>Pentapetalae</taxon>
        <taxon>rosids</taxon>
        <taxon>Vitales</taxon>
        <taxon>Vitaceae</taxon>
        <taxon>Viteae</taxon>
        <taxon>Vitis</taxon>
    </lineage>
</organism>
<feature type="compositionally biased region" description="Pro residues" evidence="1">
    <location>
        <begin position="23"/>
        <end position="36"/>
    </location>
</feature>
<comment type="caution">
    <text evidence="2">The sequence shown here is derived from an EMBL/GenBank/DDBJ whole genome shotgun (WGS) entry which is preliminary data.</text>
</comment>
<protein>
    <submittedName>
        <fullName evidence="2">Uncharacterized protein</fullName>
    </submittedName>
</protein>
<gene>
    <name evidence="2" type="ORF">CK203_034360</name>
</gene>
<evidence type="ECO:0000256" key="1">
    <source>
        <dbReference type="SAM" id="MobiDB-lite"/>
    </source>
</evidence>
<evidence type="ECO:0000313" key="2">
    <source>
        <dbReference type="EMBL" id="RVW98290.1"/>
    </source>
</evidence>
<reference evidence="2 3" key="1">
    <citation type="journal article" date="2018" name="PLoS Genet.">
        <title>Population sequencing reveals clonal diversity and ancestral inbreeding in the grapevine cultivar Chardonnay.</title>
        <authorList>
            <person name="Roach M.J."/>
            <person name="Johnson D.L."/>
            <person name="Bohlmann J."/>
            <person name="van Vuuren H.J."/>
            <person name="Jones S.J."/>
            <person name="Pretorius I.S."/>
            <person name="Schmidt S.A."/>
            <person name="Borneman A.R."/>
        </authorList>
    </citation>
    <scope>NUCLEOTIDE SEQUENCE [LARGE SCALE GENOMIC DNA]</scope>
    <source>
        <strain evidence="3">cv. Chardonnay</strain>
        <tissue evidence="2">Leaf</tissue>
    </source>
</reference>
<sequence>MLRPSTVLPSEGGTPSQRRYPTRRPPTDPVPPPPKPRGLLLGHPRRGPSSRVLESHPATSGRAAY</sequence>